<comment type="caution">
    <text evidence="1">The sequence shown here is derived from an EMBL/GenBank/DDBJ whole genome shotgun (WGS) entry which is preliminary data.</text>
</comment>
<dbReference type="EMBL" id="PJLB01000004">
    <property type="protein sequence ID" value="PND05062.1"/>
    <property type="molecule type" value="Genomic_DNA"/>
</dbReference>
<name>A0AAX0WLP4_9BACT</name>
<dbReference type="AlphaFoldDB" id="A0AAX0WLP4"/>
<reference evidence="1 2" key="1">
    <citation type="journal article" date="2017" name="BMC Genomics">
        <title>Genome sequencing of 39 Akkermansia muciniphila isolates reveals its population structure, genomic and functional diverisity, and global distribution in mammalian gut microbiotas.</title>
        <authorList>
            <person name="Guo X."/>
            <person name="Li S."/>
            <person name="Zhang J."/>
            <person name="Wu F."/>
            <person name="Li X."/>
            <person name="Wu D."/>
            <person name="Zhang M."/>
            <person name="Ou Z."/>
            <person name="Jie Z."/>
            <person name="Yan Q."/>
            <person name="Li P."/>
            <person name="Yi J."/>
            <person name="Peng Y."/>
        </authorList>
    </citation>
    <scope>NUCLEOTIDE SEQUENCE [LARGE SCALE GENOMIC DNA]</scope>
    <source>
        <strain evidence="1 2">GP28</strain>
    </source>
</reference>
<dbReference type="RefSeq" id="WP_102747960.1">
    <property type="nucleotide sequence ID" value="NZ_PJLB01000004.1"/>
</dbReference>
<gene>
    <name evidence="1" type="ORF">CXT95_01165</name>
</gene>
<sequence>MIDTIQVPIQKLAESPKASGSVMALSVRDNLPLSEAIIQTLRILAHDATDSKTQPKNPEPAKR</sequence>
<dbReference type="Proteomes" id="UP000236075">
    <property type="component" value="Unassembled WGS sequence"/>
</dbReference>
<evidence type="ECO:0000313" key="2">
    <source>
        <dbReference type="Proteomes" id="UP000236075"/>
    </source>
</evidence>
<protein>
    <submittedName>
        <fullName evidence="1">Uncharacterized protein</fullName>
    </submittedName>
</protein>
<evidence type="ECO:0000313" key="1">
    <source>
        <dbReference type="EMBL" id="PND05062.1"/>
    </source>
</evidence>
<organism evidence="1 2">
    <name type="scientific">Akkermansia muciniphila</name>
    <dbReference type="NCBI Taxonomy" id="239935"/>
    <lineage>
        <taxon>Bacteria</taxon>
        <taxon>Pseudomonadati</taxon>
        <taxon>Verrucomicrobiota</taxon>
        <taxon>Verrucomicrobiia</taxon>
        <taxon>Verrucomicrobiales</taxon>
        <taxon>Akkermansiaceae</taxon>
        <taxon>Akkermansia</taxon>
    </lineage>
</organism>
<accession>A0AAX0WLP4</accession>
<proteinExistence type="predicted"/>